<dbReference type="AlphaFoldDB" id="A0A517P469"/>
<sequence length="333" mass="36056">MTAPAVSVLMPCYNAARYLPAAAGSVLSQTLTDFEVVAVDDGSTDGTKALLDGYAAKDPRVRVISRPNTGIVGALNDGLEQCRAPLVARMDADDVCHPDRLRRQVAFLRDNPECVAVGTFAVLFGAGGRVLDLQGEVTAHKDIVARVRRGAGGALLHASAMFRQDALRAVGGYRKEFAWVEDLDLYLRLADHGTFANLPRYFYGYRKHPGAVCRIRRTEQTARKERALAEDFARSGRSRPPALSREDRYRPADPALARDRQIVGLLARGAPRRAVVSAAKGVLRTPLRRAAWDVLALVSCRRPPAPHKVADLLDGPQLALPLAIAPATVGGNR</sequence>
<dbReference type="EMBL" id="CP036265">
    <property type="protein sequence ID" value="QDT14184.1"/>
    <property type="molecule type" value="Genomic_DNA"/>
</dbReference>
<organism evidence="5 6">
    <name type="scientific">Alienimonas californiensis</name>
    <dbReference type="NCBI Taxonomy" id="2527989"/>
    <lineage>
        <taxon>Bacteria</taxon>
        <taxon>Pseudomonadati</taxon>
        <taxon>Planctomycetota</taxon>
        <taxon>Planctomycetia</taxon>
        <taxon>Planctomycetales</taxon>
        <taxon>Planctomycetaceae</taxon>
        <taxon>Alienimonas</taxon>
    </lineage>
</organism>
<dbReference type="Gene3D" id="3.90.550.10">
    <property type="entry name" value="Spore Coat Polysaccharide Biosynthesis Protein SpsA, Chain A"/>
    <property type="match status" value="1"/>
</dbReference>
<evidence type="ECO:0000259" key="4">
    <source>
        <dbReference type="Pfam" id="PF00535"/>
    </source>
</evidence>
<evidence type="ECO:0000256" key="2">
    <source>
        <dbReference type="ARBA" id="ARBA00022676"/>
    </source>
</evidence>
<dbReference type="PANTHER" id="PTHR43685">
    <property type="entry name" value="GLYCOSYLTRANSFERASE"/>
    <property type="match status" value="1"/>
</dbReference>
<keyword evidence="3" id="KW-0808">Transferase</keyword>
<comment type="similarity">
    <text evidence="1">Belongs to the glycosyltransferase 2 family.</text>
</comment>
<dbReference type="Pfam" id="PF00535">
    <property type="entry name" value="Glycos_transf_2"/>
    <property type="match status" value="1"/>
</dbReference>
<dbReference type="OrthoDB" id="9772170at2"/>
<keyword evidence="2" id="KW-0328">Glycosyltransferase</keyword>
<evidence type="ECO:0000313" key="6">
    <source>
        <dbReference type="Proteomes" id="UP000318741"/>
    </source>
</evidence>
<dbReference type="PANTHER" id="PTHR43685:SF5">
    <property type="entry name" value="GLYCOSYLTRANSFERASE EPSE-RELATED"/>
    <property type="match status" value="1"/>
</dbReference>
<dbReference type="InterPro" id="IPR050834">
    <property type="entry name" value="Glycosyltransf_2"/>
</dbReference>
<gene>
    <name evidence="5" type="primary">kfoC_2</name>
    <name evidence="5" type="ORF">CA12_02520</name>
</gene>
<evidence type="ECO:0000313" key="5">
    <source>
        <dbReference type="EMBL" id="QDT14184.1"/>
    </source>
</evidence>
<dbReference type="InterPro" id="IPR001173">
    <property type="entry name" value="Glyco_trans_2-like"/>
</dbReference>
<protein>
    <submittedName>
        <fullName evidence="5">Chondroitin synthase</fullName>
    </submittedName>
</protein>
<dbReference type="Proteomes" id="UP000318741">
    <property type="component" value="Chromosome"/>
</dbReference>
<evidence type="ECO:0000256" key="1">
    <source>
        <dbReference type="ARBA" id="ARBA00006739"/>
    </source>
</evidence>
<dbReference type="InterPro" id="IPR029044">
    <property type="entry name" value="Nucleotide-diphossugar_trans"/>
</dbReference>
<dbReference type="KEGG" id="acaf:CA12_02520"/>
<dbReference type="GO" id="GO:0016757">
    <property type="term" value="F:glycosyltransferase activity"/>
    <property type="evidence" value="ECO:0007669"/>
    <property type="project" value="UniProtKB-KW"/>
</dbReference>
<dbReference type="RefSeq" id="WP_145356823.1">
    <property type="nucleotide sequence ID" value="NZ_CP036265.1"/>
</dbReference>
<proteinExistence type="inferred from homology"/>
<keyword evidence="6" id="KW-1185">Reference proteome</keyword>
<name>A0A517P469_9PLAN</name>
<accession>A0A517P469</accession>
<reference evidence="5 6" key="1">
    <citation type="submission" date="2019-02" db="EMBL/GenBank/DDBJ databases">
        <title>Deep-cultivation of Planctomycetes and their phenomic and genomic characterization uncovers novel biology.</title>
        <authorList>
            <person name="Wiegand S."/>
            <person name="Jogler M."/>
            <person name="Boedeker C."/>
            <person name="Pinto D."/>
            <person name="Vollmers J."/>
            <person name="Rivas-Marin E."/>
            <person name="Kohn T."/>
            <person name="Peeters S.H."/>
            <person name="Heuer A."/>
            <person name="Rast P."/>
            <person name="Oberbeckmann S."/>
            <person name="Bunk B."/>
            <person name="Jeske O."/>
            <person name="Meyerdierks A."/>
            <person name="Storesund J.E."/>
            <person name="Kallscheuer N."/>
            <person name="Luecker S."/>
            <person name="Lage O.M."/>
            <person name="Pohl T."/>
            <person name="Merkel B.J."/>
            <person name="Hornburger P."/>
            <person name="Mueller R.-W."/>
            <person name="Bruemmer F."/>
            <person name="Labrenz M."/>
            <person name="Spormann A.M."/>
            <person name="Op den Camp H."/>
            <person name="Overmann J."/>
            <person name="Amann R."/>
            <person name="Jetten M.S.M."/>
            <person name="Mascher T."/>
            <person name="Medema M.H."/>
            <person name="Devos D.P."/>
            <person name="Kaster A.-K."/>
            <person name="Ovreas L."/>
            <person name="Rohde M."/>
            <person name="Galperin M.Y."/>
            <person name="Jogler C."/>
        </authorList>
    </citation>
    <scope>NUCLEOTIDE SEQUENCE [LARGE SCALE GENOMIC DNA]</scope>
    <source>
        <strain evidence="5 6">CA12</strain>
    </source>
</reference>
<evidence type="ECO:0000256" key="3">
    <source>
        <dbReference type="ARBA" id="ARBA00022679"/>
    </source>
</evidence>
<dbReference type="SUPFAM" id="SSF53448">
    <property type="entry name" value="Nucleotide-diphospho-sugar transferases"/>
    <property type="match status" value="1"/>
</dbReference>
<feature type="domain" description="Glycosyltransferase 2-like" evidence="4">
    <location>
        <begin position="7"/>
        <end position="167"/>
    </location>
</feature>